<organism evidence="2 3">
    <name type="scientific">Crocosphaera chwakensis CCY0110</name>
    <dbReference type="NCBI Taxonomy" id="391612"/>
    <lineage>
        <taxon>Bacteria</taxon>
        <taxon>Bacillati</taxon>
        <taxon>Cyanobacteriota</taxon>
        <taxon>Cyanophyceae</taxon>
        <taxon>Oscillatoriophycideae</taxon>
        <taxon>Chroococcales</taxon>
        <taxon>Aphanothecaceae</taxon>
        <taxon>Crocosphaera</taxon>
        <taxon>Crocosphaera chwakensis</taxon>
    </lineage>
</organism>
<dbReference type="Proteomes" id="UP000003781">
    <property type="component" value="Unassembled WGS sequence"/>
</dbReference>
<dbReference type="RefSeq" id="WP_008278650.1">
    <property type="nucleotide sequence ID" value="NZ_AAXW01000093.1"/>
</dbReference>
<dbReference type="AlphaFoldDB" id="A3IZ34"/>
<evidence type="ECO:0000256" key="1">
    <source>
        <dbReference type="SAM" id="Coils"/>
    </source>
</evidence>
<accession>A3IZ34</accession>
<gene>
    <name evidence="2" type="ORF">CY0110_06649</name>
</gene>
<protein>
    <submittedName>
        <fullName evidence="2">Uncharacterized protein</fullName>
    </submittedName>
</protein>
<comment type="caution">
    <text evidence="2">The sequence shown here is derived from an EMBL/GenBank/DDBJ whole genome shotgun (WGS) entry which is preliminary data.</text>
</comment>
<sequence length="276" mass="33578">MRNSFTLDDLLLLCEEAIEFSEISSQSVEELIKSMEELTKSMEEFIKSWEKQRKSWEELRKYQEEQECTNTLNDYLNDHVTLLDVCYRLIFSRKTIQIIELMEELQKTESKSLVLERELTSINFFTIKSIFELESKKCTQILIKIMKEYITIIFSLHLFQKQRKYRRYVTQLKHINSEFWDISHRIISIFSVFYLFTRHIITFTFSKISTEINRLKKDDGEIRHEIPQYWPSSKYRKKRRVEFNHTINCLLQTQFCFRQTLSNFDASYEFSVSRIY</sequence>
<evidence type="ECO:0000313" key="2">
    <source>
        <dbReference type="EMBL" id="EAZ88273.1"/>
    </source>
</evidence>
<name>A3IZ34_9CHRO</name>
<proteinExistence type="predicted"/>
<reference evidence="2 3" key="1">
    <citation type="submission" date="2007-03" db="EMBL/GenBank/DDBJ databases">
        <authorList>
            <person name="Stal L."/>
            <person name="Ferriera S."/>
            <person name="Johnson J."/>
            <person name="Kravitz S."/>
            <person name="Beeson K."/>
            <person name="Sutton G."/>
            <person name="Rogers Y.-H."/>
            <person name="Friedman R."/>
            <person name="Frazier M."/>
            <person name="Venter J.C."/>
        </authorList>
    </citation>
    <scope>NUCLEOTIDE SEQUENCE [LARGE SCALE GENOMIC DNA]</scope>
    <source>
        <strain evidence="2 3">CCY0110</strain>
    </source>
</reference>
<evidence type="ECO:0000313" key="3">
    <source>
        <dbReference type="Proteomes" id="UP000003781"/>
    </source>
</evidence>
<keyword evidence="3" id="KW-1185">Reference proteome</keyword>
<feature type="coiled-coil region" evidence="1">
    <location>
        <begin position="28"/>
        <end position="66"/>
    </location>
</feature>
<keyword evidence="1" id="KW-0175">Coiled coil</keyword>
<dbReference type="EMBL" id="AAXW01000093">
    <property type="protein sequence ID" value="EAZ88273.1"/>
    <property type="molecule type" value="Genomic_DNA"/>
</dbReference>